<comment type="caution">
    <text evidence="3">The sequence shown here is derived from an EMBL/GenBank/DDBJ whole genome shotgun (WGS) entry which is preliminary data.</text>
</comment>
<dbReference type="PANTHER" id="PTHR46082">
    <property type="entry name" value="ATP/GTP-BINDING PROTEIN-RELATED"/>
    <property type="match status" value="1"/>
</dbReference>
<protein>
    <recommendedName>
        <fullName evidence="2">DUF7779 domain-containing protein</fullName>
    </recommendedName>
</protein>
<dbReference type="Pfam" id="PF13374">
    <property type="entry name" value="TPR_10"/>
    <property type="match status" value="5"/>
</dbReference>
<dbReference type="Gene3D" id="1.25.40.10">
    <property type="entry name" value="Tetratricopeptide repeat domain"/>
    <property type="match status" value="2"/>
</dbReference>
<dbReference type="InterPro" id="IPR027417">
    <property type="entry name" value="P-loop_NTPase"/>
</dbReference>
<organism evidence="3 4">
    <name type="scientific">Mycena maculata</name>
    <dbReference type="NCBI Taxonomy" id="230809"/>
    <lineage>
        <taxon>Eukaryota</taxon>
        <taxon>Fungi</taxon>
        <taxon>Dikarya</taxon>
        <taxon>Basidiomycota</taxon>
        <taxon>Agaricomycotina</taxon>
        <taxon>Agaricomycetes</taxon>
        <taxon>Agaricomycetidae</taxon>
        <taxon>Agaricales</taxon>
        <taxon>Marasmiineae</taxon>
        <taxon>Mycenaceae</taxon>
        <taxon>Mycena</taxon>
    </lineage>
</organism>
<proteinExistence type="predicted"/>
<dbReference type="PRINTS" id="PR00381">
    <property type="entry name" value="KINESINLIGHT"/>
</dbReference>
<evidence type="ECO:0000313" key="4">
    <source>
        <dbReference type="Proteomes" id="UP001215280"/>
    </source>
</evidence>
<dbReference type="InterPro" id="IPR053137">
    <property type="entry name" value="NLR-like"/>
</dbReference>
<dbReference type="InterPro" id="IPR056681">
    <property type="entry name" value="DUF7779"/>
</dbReference>
<feature type="domain" description="DUF7779" evidence="2">
    <location>
        <begin position="414"/>
        <end position="537"/>
    </location>
</feature>
<reference evidence="3" key="1">
    <citation type="submission" date="2023-03" db="EMBL/GenBank/DDBJ databases">
        <title>Massive genome expansion in bonnet fungi (Mycena s.s.) driven by repeated elements and novel gene families across ecological guilds.</title>
        <authorList>
            <consortium name="Lawrence Berkeley National Laboratory"/>
            <person name="Harder C.B."/>
            <person name="Miyauchi S."/>
            <person name="Viragh M."/>
            <person name="Kuo A."/>
            <person name="Thoen E."/>
            <person name="Andreopoulos B."/>
            <person name="Lu D."/>
            <person name="Skrede I."/>
            <person name="Drula E."/>
            <person name="Henrissat B."/>
            <person name="Morin E."/>
            <person name="Kohler A."/>
            <person name="Barry K."/>
            <person name="LaButti K."/>
            <person name="Morin E."/>
            <person name="Salamov A."/>
            <person name="Lipzen A."/>
            <person name="Mereny Z."/>
            <person name="Hegedus B."/>
            <person name="Baldrian P."/>
            <person name="Stursova M."/>
            <person name="Weitz H."/>
            <person name="Taylor A."/>
            <person name="Grigoriev I.V."/>
            <person name="Nagy L.G."/>
            <person name="Martin F."/>
            <person name="Kauserud H."/>
        </authorList>
    </citation>
    <scope>NUCLEOTIDE SEQUENCE</scope>
    <source>
        <strain evidence="3">CBHHK188m</strain>
    </source>
</reference>
<accession>A0AAD7NKT0</accession>
<keyword evidence="4" id="KW-1185">Reference proteome</keyword>
<evidence type="ECO:0000256" key="1">
    <source>
        <dbReference type="SAM" id="MobiDB-lite"/>
    </source>
</evidence>
<dbReference type="CDD" id="cd21037">
    <property type="entry name" value="MLKL_NTD"/>
    <property type="match status" value="1"/>
</dbReference>
<gene>
    <name evidence="3" type="ORF">DFH07DRAFT_770052</name>
</gene>
<evidence type="ECO:0000259" key="2">
    <source>
        <dbReference type="Pfam" id="PF25000"/>
    </source>
</evidence>
<name>A0AAD7NKT0_9AGAR</name>
<evidence type="ECO:0000313" key="3">
    <source>
        <dbReference type="EMBL" id="KAJ7765912.1"/>
    </source>
</evidence>
<dbReference type="EMBL" id="JARJLG010000034">
    <property type="protein sequence ID" value="KAJ7765912.1"/>
    <property type="molecule type" value="Genomic_DNA"/>
</dbReference>
<dbReference type="Proteomes" id="UP001215280">
    <property type="component" value="Unassembled WGS sequence"/>
</dbReference>
<dbReference type="AlphaFoldDB" id="A0AAD7NKT0"/>
<feature type="region of interest" description="Disordered" evidence="1">
    <location>
        <begin position="1"/>
        <end position="26"/>
    </location>
</feature>
<sequence length="868" mass="97572">MSANAPPNAGGSSAAAKTKAPSKSNSDWLGPSLLAAKAIAAGGEMLPFPYVKGVFEIAVTVLETVEKVKKNREDLKELCEDTVEIIKIVQGQISAHEIPPLCLQDILNVIEPSQKDRHGLRSGVQEIVKLGSNAKQIAGYQKRIQTLRSNFMVHKLTTTVMGSNVAVSQVIQSINNCPPPSRLFRGRSIILRKMHRYFNKDLGKQHIFLLHGLGGIGKTQIALKFIQESSWFSDIFMVDASTADTIDTDLKSIAVTKNAGDVPQDALRWLSSQHDDWLIFFDNADDPKINLNSYFPRCSHGNILITSRNPGLRVHASSHSLVSDMEETDAIDLLLASAVQKMTPKNKEKAAEIVKALWYLPLAIIQAGAFIAKSGALNTYLALYTQNRARLLSEKSSQSHDDYAWTVYTTWEISFKQLSPLAAKLLQLCSFLHHQGISEKVFSGAAKYRVEVSHGILHKIFRSKKRTLHPSGKELQQSLEFLSQFLGPTDKWDSFHFMDVTNELRAYSLISFDVESGTFSIHPLVHSWSQSTLTDQRDYHSSMMAIMGMSIAIMTHDYLQLASLWLLPHVDALLQGRNQTRPNFNYQYGAVYYYSGRQQRAVDLHTVLLMKERKILGEDHLDTLSTAVHLAVTYKELGQFKEAKKLEVMVLKKQRTILGEDHPNTLQIMGNLANTYKDLGRFKEAQQLEVVVLEKRRKILGEDHPETLRAMGNLASTYHALGQPKEAEELEVVVLEKRRKVLGSDHPDTLWTMGNLATTYSKLGKLKEAEDLEVVVLEKRSKILGEDHPETLKTMGNLAVTYKKLGQLKKAEELEIVVLHKRRKMLGDGHPSTLRTMKRLQETYQRLGKLQESESLRILIGKIEDKED</sequence>
<dbReference type="InterPro" id="IPR059179">
    <property type="entry name" value="MLKL-like_MCAfunc"/>
</dbReference>
<dbReference type="PANTHER" id="PTHR46082:SF6">
    <property type="entry name" value="AAA+ ATPASE DOMAIN-CONTAINING PROTEIN-RELATED"/>
    <property type="match status" value="1"/>
</dbReference>
<dbReference type="NCBIfam" id="NF040586">
    <property type="entry name" value="FxSxx_TPR"/>
    <property type="match status" value="1"/>
</dbReference>
<dbReference type="SUPFAM" id="SSF52540">
    <property type="entry name" value="P-loop containing nucleoside triphosphate hydrolases"/>
    <property type="match status" value="1"/>
</dbReference>
<dbReference type="SUPFAM" id="SSF48452">
    <property type="entry name" value="TPR-like"/>
    <property type="match status" value="2"/>
</dbReference>
<dbReference type="InterPro" id="IPR011990">
    <property type="entry name" value="TPR-like_helical_dom_sf"/>
</dbReference>
<dbReference type="Pfam" id="PF25000">
    <property type="entry name" value="DUF7779"/>
    <property type="match status" value="1"/>
</dbReference>
<dbReference type="Gene3D" id="3.40.50.300">
    <property type="entry name" value="P-loop containing nucleotide triphosphate hydrolases"/>
    <property type="match status" value="1"/>
</dbReference>